<dbReference type="CDD" id="cd00564">
    <property type="entry name" value="TMP_TenI"/>
    <property type="match status" value="1"/>
</dbReference>
<comment type="caution">
    <text evidence="4">The sequence shown here is derived from an EMBL/GenBank/DDBJ whole genome shotgun (WGS) entry which is preliminary data.</text>
</comment>
<organism evidence="4 5">
    <name type="scientific">Palleronia aestuarii</name>
    <dbReference type="NCBI Taxonomy" id="568105"/>
    <lineage>
        <taxon>Bacteria</taxon>
        <taxon>Pseudomonadati</taxon>
        <taxon>Pseudomonadota</taxon>
        <taxon>Alphaproteobacteria</taxon>
        <taxon>Rhodobacterales</taxon>
        <taxon>Roseobacteraceae</taxon>
        <taxon>Palleronia</taxon>
    </lineage>
</organism>
<dbReference type="PANTHER" id="PTHR20857">
    <property type="entry name" value="THIAMINE-PHOSPHATE PYROPHOSPHORYLASE"/>
    <property type="match status" value="1"/>
</dbReference>
<evidence type="ECO:0000259" key="3">
    <source>
        <dbReference type="Pfam" id="PF02581"/>
    </source>
</evidence>
<dbReference type="OrthoDB" id="7159061at2"/>
<evidence type="ECO:0000313" key="5">
    <source>
        <dbReference type="Proteomes" id="UP000248916"/>
    </source>
</evidence>
<accession>A0A2W7P387</accession>
<keyword evidence="5" id="KW-1185">Reference proteome</keyword>
<evidence type="ECO:0000313" key="4">
    <source>
        <dbReference type="EMBL" id="PZX19886.1"/>
    </source>
</evidence>
<dbReference type="Proteomes" id="UP000248916">
    <property type="component" value="Unassembled WGS sequence"/>
</dbReference>
<dbReference type="GO" id="GO:0009228">
    <property type="term" value="P:thiamine biosynthetic process"/>
    <property type="evidence" value="ECO:0007669"/>
    <property type="project" value="UniProtKB-KW"/>
</dbReference>
<evidence type="ECO:0000256" key="1">
    <source>
        <dbReference type="ARBA" id="ARBA00004948"/>
    </source>
</evidence>
<dbReference type="GO" id="GO:0005737">
    <property type="term" value="C:cytoplasm"/>
    <property type="evidence" value="ECO:0007669"/>
    <property type="project" value="TreeGrafter"/>
</dbReference>
<keyword evidence="2" id="KW-0784">Thiamine biosynthesis</keyword>
<dbReference type="InterPro" id="IPR036206">
    <property type="entry name" value="ThiamineP_synth_sf"/>
</dbReference>
<reference evidence="4 5" key="1">
    <citation type="submission" date="2018-06" db="EMBL/GenBank/DDBJ databases">
        <title>Genomic Encyclopedia of Archaeal and Bacterial Type Strains, Phase II (KMG-II): from individual species to whole genera.</title>
        <authorList>
            <person name="Goeker M."/>
        </authorList>
    </citation>
    <scope>NUCLEOTIDE SEQUENCE [LARGE SCALE GENOMIC DNA]</scope>
    <source>
        <strain evidence="4 5">DSM 22009</strain>
    </source>
</reference>
<protein>
    <submittedName>
        <fullName evidence="4">Thiamine-phosphate pyrophosphorylase</fullName>
    </submittedName>
</protein>
<sequence>MPDDLPQIYLVTPPQLDPADFPDLLARILDAQAVACVRLDLATRDEDRLLRACDAVRAVTEPRDVALVLSDHVQIASRAGLDGVHLRDGARNVRAARKTLGTDAIVGAFCGTSRHDGMNAGETGADYVAFGPVGGVPAGDGSLADLDLFAWWSEMIELPCVAEGSLDTDAISNLSAITDFIALGEEIWMADDPSRRLAELVAAF</sequence>
<dbReference type="PANTHER" id="PTHR20857:SF15">
    <property type="entry name" value="THIAMINE-PHOSPHATE SYNTHASE"/>
    <property type="match status" value="1"/>
</dbReference>
<gene>
    <name evidence="4" type="ORF">LX81_00350</name>
</gene>
<dbReference type="EMBL" id="QKZL01000001">
    <property type="protein sequence ID" value="PZX19886.1"/>
    <property type="molecule type" value="Genomic_DNA"/>
</dbReference>
<dbReference type="Pfam" id="PF02581">
    <property type="entry name" value="TMP-TENI"/>
    <property type="match status" value="1"/>
</dbReference>
<dbReference type="AlphaFoldDB" id="A0A2W7P387"/>
<dbReference type="GO" id="GO:0004789">
    <property type="term" value="F:thiamine-phosphate diphosphorylase activity"/>
    <property type="evidence" value="ECO:0007669"/>
    <property type="project" value="TreeGrafter"/>
</dbReference>
<dbReference type="RefSeq" id="WP_111535543.1">
    <property type="nucleotide sequence ID" value="NZ_QKZL01000001.1"/>
</dbReference>
<dbReference type="SUPFAM" id="SSF51391">
    <property type="entry name" value="Thiamin phosphate synthase"/>
    <property type="match status" value="1"/>
</dbReference>
<dbReference type="Gene3D" id="3.20.20.70">
    <property type="entry name" value="Aldolase class I"/>
    <property type="match status" value="1"/>
</dbReference>
<evidence type="ECO:0000256" key="2">
    <source>
        <dbReference type="ARBA" id="ARBA00022977"/>
    </source>
</evidence>
<dbReference type="InterPro" id="IPR022998">
    <property type="entry name" value="ThiamineP_synth_TenI"/>
</dbReference>
<name>A0A2W7P387_9RHOB</name>
<comment type="pathway">
    <text evidence="1">Cofactor biosynthesis; thiamine diphosphate biosynthesis.</text>
</comment>
<feature type="domain" description="Thiamine phosphate synthase/TenI" evidence="3">
    <location>
        <begin position="8"/>
        <end position="183"/>
    </location>
</feature>
<dbReference type="InterPro" id="IPR013785">
    <property type="entry name" value="Aldolase_TIM"/>
</dbReference>
<proteinExistence type="predicted"/>